<evidence type="ECO:0000313" key="1">
    <source>
        <dbReference type="EMBL" id="ADI16736.1"/>
    </source>
</evidence>
<organism evidence="1">
    <name type="scientific">uncultured Verrucomicrobiales bacterium HF0010_05E02</name>
    <dbReference type="NCBI Taxonomy" id="710995"/>
    <lineage>
        <taxon>Bacteria</taxon>
        <taxon>Pseudomonadati</taxon>
        <taxon>Verrucomicrobiota</taxon>
        <taxon>Verrucomicrobiia</taxon>
        <taxon>Verrucomicrobiales</taxon>
        <taxon>environmental samples</taxon>
    </lineage>
</organism>
<accession>E0XQP5</accession>
<protein>
    <submittedName>
        <fullName evidence="1">Uncharacterized protein</fullName>
    </submittedName>
</protein>
<dbReference type="EMBL" id="GU474845">
    <property type="protein sequence ID" value="ADI16736.1"/>
    <property type="molecule type" value="Genomic_DNA"/>
</dbReference>
<reference evidence="1" key="1">
    <citation type="journal article" date="2011" name="Environ. Microbiol.">
        <title>Time-series analyses of Monterey Bay coastal microbial picoplankton using a 'genome proxy' microarray.</title>
        <authorList>
            <person name="Rich V.I."/>
            <person name="Pham V.D."/>
            <person name="Eppley J."/>
            <person name="Shi Y."/>
            <person name="DeLong E.F."/>
        </authorList>
    </citation>
    <scope>NUCLEOTIDE SEQUENCE</scope>
</reference>
<name>E0XQP5_9BACT</name>
<sequence>MMKLIVPICSKIGSITSAFMKNNSFTTKRSVRCSHAFSNSLQS</sequence>
<proteinExistence type="predicted"/>
<dbReference type="AlphaFoldDB" id="E0XQP5"/>